<evidence type="ECO:0000259" key="1">
    <source>
        <dbReference type="Pfam" id="PF00685"/>
    </source>
</evidence>
<dbReference type="SUPFAM" id="SSF52540">
    <property type="entry name" value="P-loop containing nucleoside triphosphate hydrolases"/>
    <property type="match status" value="1"/>
</dbReference>
<dbReference type="Proteomes" id="UP001321473">
    <property type="component" value="Unassembled WGS sequence"/>
</dbReference>
<dbReference type="GO" id="GO:0008146">
    <property type="term" value="F:sulfotransferase activity"/>
    <property type="evidence" value="ECO:0007669"/>
    <property type="project" value="InterPro"/>
</dbReference>
<dbReference type="Gene3D" id="3.40.50.300">
    <property type="entry name" value="P-loop containing nucleotide triphosphate hydrolases"/>
    <property type="match status" value="1"/>
</dbReference>
<name>A0AAQ4DTQ4_AMBAM</name>
<accession>A0AAQ4DTQ4</accession>
<reference evidence="2 3" key="1">
    <citation type="journal article" date="2023" name="Arcadia Sci">
        <title>De novo assembly of a long-read Amblyomma americanum tick genome.</title>
        <authorList>
            <person name="Chou S."/>
            <person name="Poskanzer K.E."/>
            <person name="Rollins M."/>
            <person name="Thuy-Boun P.S."/>
        </authorList>
    </citation>
    <scope>NUCLEOTIDE SEQUENCE [LARGE SCALE GENOMIC DNA]</scope>
    <source>
        <strain evidence="2">F_SG_1</strain>
        <tissue evidence="2">Salivary glands</tissue>
    </source>
</reference>
<feature type="domain" description="Sulfotransferase" evidence="1">
    <location>
        <begin position="43"/>
        <end position="72"/>
    </location>
</feature>
<protein>
    <recommendedName>
        <fullName evidence="1">Sulfotransferase domain-containing protein</fullName>
    </recommendedName>
</protein>
<evidence type="ECO:0000313" key="3">
    <source>
        <dbReference type="Proteomes" id="UP001321473"/>
    </source>
</evidence>
<keyword evidence="3" id="KW-1185">Reference proteome</keyword>
<organism evidence="2 3">
    <name type="scientific">Amblyomma americanum</name>
    <name type="common">Lone star tick</name>
    <dbReference type="NCBI Taxonomy" id="6943"/>
    <lineage>
        <taxon>Eukaryota</taxon>
        <taxon>Metazoa</taxon>
        <taxon>Ecdysozoa</taxon>
        <taxon>Arthropoda</taxon>
        <taxon>Chelicerata</taxon>
        <taxon>Arachnida</taxon>
        <taxon>Acari</taxon>
        <taxon>Parasitiformes</taxon>
        <taxon>Ixodida</taxon>
        <taxon>Ixodoidea</taxon>
        <taxon>Ixodidae</taxon>
        <taxon>Amblyomminae</taxon>
        <taxon>Amblyomma</taxon>
    </lineage>
</organism>
<sequence>MKDTTAGTVKTFFDKPLGNNENLSPGIKHYLETSKKYPRKVIPFRKGVVGDWKNYFTEDMNARIEKKIYDKLCGTEFIDIWKNYGIL</sequence>
<dbReference type="AlphaFoldDB" id="A0AAQ4DTQ4"/>
<dbReference type="EMBL" id="JARKHS020026962">
    <property type="protein sequence ID" value="KAK8765844.1"/>
    <property type="molecule type" value="Genomic_DNA"/>
</dbReference>
<dbReference type="InterPro" id="IPR000863">
    <property type="entry name" value="Sulfotransferase_dom"/>
</dbReference>
<gene>
    <name evidence="2" type="ORF">V5799_007377</name>
</gene>
<dbReference type="Pfam" id="PF00685">
    <property type="entry name" value="Sulfotransfer_1"/>
    <property type="match status" value="1"/>
</dbReference>
<dbReference type="InterPro" id="IPR027417">
    <property type="entry name" value="P-loop_NTPase"/>
</dbReference>
<proteinExistence type="predicted"/>
<comment type="caution">
    <text evidence="2">The sequence shown here is derived from an EMBL/GenBank/DDBJ whole genome shotgun (WGS) entry which is preliminary data.</text>
</comment>
<evidence type="ECO:0000313" key="2">
    <source>
        <dbReference type="EMBL" id="KAK8765844.1"/>
    </source>
</evidence>